<dbReference type="GO" id="GO:0008967">
    <property type="term" value="F:phosphoglycolate phosphatase activity"/>
    <property type="evidence" value="ECO:0007669"/>
    <property type="project" value="UniProtKB-EC"/>
</dbReference>
<dbReference type="Proteomes" id="UP001204445">
    <property type="component" value="Unassembled WGS sequence"/>
</dbReference>
<dbReference type="SFLD" id="SFLDG01129">
    <property type="entry name" value="C1.5:_HAD__Beta-PGM__Phosphata"/>
    <property type="match status" value="1"/>
</dbReference>
<dbReference type="Pfam" id="PF00702">
    <property type="entry name" value="Hydrolase"/>
    <property type="match status" value="1"/>
</dbReference>
<dbReference type="PANTHER" id="PTHR43434:SF23">
    <property type="entry name" value="PHOSPHOGLYCOLATE PHOSPHATASE"/>
    <property type="match status" value="1"/>
</dbReference>
<dbReference type="SFLD" id="SFLDS00003">
    <property type="entry name" value="Haloacid_Dehalogenase"/>
    <property type="match status" value="1"/>
</dbReference>
<dbReference type="GO" id="GO:0046872">
    <property type="term" value="F:metal ion binding"/>
    <property type="evidence" value="ECO:0007669"/>
    <property type="project" value="UniProtKB-KW"/>
</dbReference>
<name>A0AAE3HJW9_9GAMM</name>
<dbReference type="InterPro" id="IPR006439">
    <property type="entry name" value="HAD-SF_hydro_IA"/>
</dbReference>
<keyword evidence="1 3" id="KW-0378">Hydrolase</keyword>
<keyword evidence="2" id="KW-0460">Magnesium</keyword>
<dbReference type="Gene3D" id="1.10.150.240">
    <property type="entry name" value="Putative phosphatase, domain 2"/>
    <property type="match status" value="1"/>
</dbReference>
<evidence type="ECO:0000256" key="2">
    <source>
        <dbReference type="ARBA" id="ARBA00022842"/>
    </source>
</evidence>
<evidence type="ECO:0000313" key="3">
    <source>
        <dbReference type="EMBL" id="MCS3902429.1"/>
    </source>
</evidence>
<organism evidence="3 4">
    <name type="scientific">Methylohalomonas lacus</name>
    <dbReference type="NCBI Taxonomy" id="398773"/>
    <lineage>
        <taxon>Bacteria</taxon>
        <taxon>Pseudomonadati</taxon>
        <taxon>Pseudomonadota</taxon>
        <taxon>Gammaproteobacteria</taxon>
        <taxon>Methylohalomonadales</taxon>
        <taxon>Methylohalomonadaceae</taxon>
        <taxon>Methylohalomonas</taxon>
    </lineage>
</organism>
<dbReference type="EC" id="3.1.3.18" evidence="3"/>
<accession>A0AAE3HJW9</accession>
<gene>
    <name evidence="3" type="ORF">J2T55_000425</name>
</gene>
<dbReference type="Gene3D" id="3.40.50.1000">
    <property type="entry name" value="HAD superfamily/HAD-like"/>
    <property type="match status" value="1"/>
</dbReference>
<dbReference type="InterPro" id="IPR023198">
    <property type="entry name" value="PGP-like_dom2"/>
</dbReference>
<keyword evidence="4" id="KW-1185">Reference proteome</keyword>
<dbReference type="InterPro" id="IPR036412">
    <property type="entry name" value="HAD-like_sf"/>
</dbReference>
<comment type="caution">
    <text evidence="3">The sequence shown here is derived from an EMBL/GenBank/DDBJ whole genome shotgun (WGS) entry which is preliminary data.</text>
</comment>
<dbReference type="PRINTS" id="PR00413">
    <property type="entry name" value="HADHALOGNASE"/>
</dbReference>
<dbReference type="InterPro" id="IPR023214">
    <property type="entry name" value="HAD_sf"/>
</dbReference>
<dbReference type="InterPro" id="IPR050155">
    <property type="entry name" value="HAD-like_hydrolase_sf"/>
</dbReference>
<reference evidence="3" key="1">
    <citation type="submission" date="2022-08" db="EMBL/GenBank/DDBJ databases">
        <title>Genomic Encyclopedia of Type Strains, Phase III (KMG-III): the genomes of soil and plant-associated and newly described type strains.</title>
        <authorList>
            <person name="Whitman W."/>
        </authorList>
    </citation>
    <scope>NUCLEOTIDE SEQUENCE</scope>
    <source>
        <strain evidence="3">HMT 1</strain>
    </source>
</reference>
<dbReference type="GO" id="GO:0005829">
    <property type="term" value="C:cytosol"/>
    <property type="evidence" value="ECO:0007669"/>
    <property type="project" value="TreeGrafter"/>
</dbReference>
<sequence>MTVRNLQLDGVLFDLDGTLVDTAPGLAAALNSLCQLKGRAPPDYTAVRPIVSQGGAALIALAFADCDSAEREQLRREFLDIYARLLNEQPGASPLFAGMAGLLDNIEARGWRWGIVTNKPLWLSEPLLAAIGLDRRSACLVCGDQVQQPKPAPEALLLACEQLGCAPARAVYIGDAQRDIAAGQAAGLYTLAAAYGYLARDEDPTDWGADAIVSSVADIDAWLQTHAHGG</sequence>
<dbReference type="SUPFAM" id="SSF56784">
    <property type="entry name" value="HAD-like"/>
    <property type="match status" value="1"/>
</dbReference>
<evidence type="ECO:0000256" key="1">
    <source>
        <dbReference type="ARBA" id="ARBA00022801"/>
    </source>
</evidence>
<dbReference type="RefSeq" id="WP_259053947.1">
    <property type="nucleotide sequence ID" value="NZ_JANUCT010000002.1"/>
</dbReference>
<dbReference type="AlphaFoldDB" id="A0AAE3HJW9"/>
<dbReference type="EMBL" id="JANUCT010000002">
    <property type="protein sequence ID" value="MCS3902429.1"/>
    <property type="molecule type" value="Genomic_DNA"/>
</dbReference>
<proteinExistence type="predicted"/>
<dbReference type="GO" id="GO:0006281">
    <property type="term" value="P:DNA repair"/>
    <property type="evidence" value="ECO:0007669"/>
    <property type="project" value="TreeGrafter"/>
</dbReference>
<evidence type="ECO:0000313" key="4">
    <source>
        <dbReference type="Proteomes" id="UP001204445"/>
    </source>
</evidence>
<dbReference type="PANTHER" id="PTHR43434">
    <property type="entry name" value="PHOSPHOGLYCOLATE PHOSPHATASE"/>
    <property type="match status" value="1"/>
</dbReference>
<dbReference type="NCBIfam" id="TIGR01509">
    <property type="entry name" value="HAD-SF-IA-v3"/>
    <property type="match status" value="1"/>
</dbReference>
<protein>
    <submittedName>
        <fullName evidence="3">Phosphoglycolate phosphatase</fullName>
        <ecNumber evidence="3">3.1.3.18</ecNumber>
    </submittedName>
</protein>
<dbReference type="NCBIfam" id="TIGR01549">
    <property type="entry name" value="HAD-SF-IA-v1"/>
    <property type="match status" value="1"/>
</dbReference>